<dbReference type="CAZy" id="GT4">
    <property type="family name" value="Glycosyltransferase Family 4"/>
</dbReference>
<organism evidence="3 4">
    <name type="scientific">Halobacteriovorax marinus (strain ATCC BAA-682 / DSM 15412 / SJ)</name>
    <name type="common">Bacteriovorax marinus</name>
    <dbReference type="NCBI Taxonomy" id="862908"/>
    <lineage>
        <taxon>Bacteria</taxon>
        <taxon>Pseudomonadati</taxon>
        <taxon>Bdellovibrionota</taxon>
        <taxon>Bacteriovoracia</taxon>
        <taxon>Bacteriovoracales</taxon>
        <taxon>Halobacteriovoraceae</taxon>
        <taxon>Halobacteriovorax</taxon>
    </lineage>
</organism>
<dbReference type="AlphaFoldDB" id="E1WZV9"/>
<dbReference type="InterPro" id="IPR001296">
    <property type="entry name" value="Glyco_trans_1"/>
</dbReference>
<name>E1WZV9_HALMS</name>
<evidence type="ECO:0000259" key="2">
    <source>
        <dbReference type="Pfam" id="PF00534"/>
    </source>
</evidence>
<keyword evidence="1 3" id="KW-0808">Transferase</keyword>
<accession>E1WZV9</accession>
<gene>
    <name evidence="3" type="ordered locus">BMS_3138</name>
</gene>
<dbReference type="PANTHER" id="PTHR46401">
    <property type="entry name" value="GLYCOSYLTRANSFERASE WBBK-RELATED"/>
    <property type="match status" value="1"/>
</dbReference>
<dbReference type="EMBL" id="FQ312005">
    <property type="protein sequence ID" value="CBW27895.1"/>
    <property type="molecule type" value="Genomic_DNA"/>
</dbReference>
<dbReference type="Proteomes" id="UP000008963">
    <property type="component" value="Chromosome"/>
</dbReference>
<feature type="domain" description="Glycosyl transferase family 1" evidence="2">
    <location>
        <begin position="157"/>
        <end position="292"/>
    </location>
</feature>
<dbReference type="RefSeq" id="WP_014245665.1">
    <property type="nucleotide sequence ID" value="NC_016620.1"/>
</dbReference>
<proteinExistence type="predicted"/>
<dbReference type="PATRIC" id="fig|862908.3.peg.3001"/>
<dbReference type="Pfam" id="PF00534">
    <property type="entry name" value="Glycos_transf_1"/>
    <property type="match status" value="1"/>
</dbReference>
<evidence type="ECO:0000313" key="3">
    <source>
        <dbReference type="EMBL" id="CBW27895.1"/>
    </source>
</evidence>
<dbReference type="KEGG" id="bmx:BMS_3138"/>
<reference evidence="4" key="1">
    <citation type="journal article" date="2013" name="ISME J.">
        <title>A small predatory core genome in the divergent marine Bacteriovorax marinus SJ and the terrestrial Bdellovibrio bacteriovorus.</title>
        <authorList>
            <person name="Crossman L.C."/>
            <person name="Chen H."/>
            <person name="Cerdeno-Tarraga A.M."/>
            <person name="Brooks K."/>
            <person name="Quail M.A."/>
            <person name="Pineiro S.A."/>
            <person name="Hobley L."/>
            <person name="Sockett R.E."/>
            <person name="Bentley S.D."/>
            <person name="Parkhill J."/>
            <person name="Williams H.N."/>
            <person name="Stine O.C."/>
        </authorList>
    </citation>
    <scope>NUCLEOTIDE SEQUENCE [LARGE SCALE GENOMIC DNA]</scope>
    <source>
        <strain evidence="4">ATCC BAA-682 / DSM 15412 / SJ</strain>
    </source>
</reference>
<dbReference type="Gene3D" id="3.40.50.2000">
    <property type="entry name" value="Glycogen Phosphorylase B"/>
    <property type="match status" value="2"/>
</dbReference>
<dbReference type="PANTHER" id="PTHR46401:SF2">
    <property type="entry name" value="GLYCOSYLTRANSFERASE WBBK-RELATED"/>
    <property type="match status" value="1"/>
</dbReference>
<dbReference type="CDD" id="cd03801">
    <property type="entry name" value="GT4_PimA-like"/>
    <property type="match status" value="1"/>
</dbReference>
<dbReference type="HOGENOM" id="CLU_650152_0_0_7"/>
<dbReference type="OrthoDB" id="5295166at2"/>
<dbReference type="eggNOG" id="COG0438">
    <property type="taxonomic scope" value="Bacteria"/>
</dbReference>
<dbReference type="GO" id="GO:0016757">
    <property type="term" value="F:glycosyltransferase activity"/>
    <property type="evidence" value="ECO:0007669"/>
    <property type="project" value="InterPro"/>
</dbReference>
<dbReference type="STRING" id="862908.BMS_3138"/>
<evidence type="ECO:0000256" key="1">
    <source>
        <dbReference type="ARBA" id="ARBA00022679"/>
    </source>
</evidence>
<evidence type="ECO:0000313" key="4">
    <source>
        <dbReference type="Proteomes" id="UP000008963"/>
    </source>
</evidence>
<protein>
    <submittedName>
        <fullName evidence="3">Glycosyl transferase</fullName>
    </submittedName>
</protein>
<keyword evidence="4" id="KW-1185">Reference proteome</keyword>
<dbReference type="SUPFAM" id="SSF53756">
    <property type="entry name" value="UDP-Glycosyltransferase/glycogen phosphorylase"/>
    <property type="match status" value="1"/>
</dbReference>
<sequence>MSKVVLIRRKNESDWISCQSITSNLEASYKSFIKDIIIIDIESDFNKYDYYKKAEEILSHNPANIIFIDHTPHPHQLIKSLFYLSKVELNFTFHIFGDFTLQSSHWIGLEDILKQTNNKFICASHKQTNLLKNLVDGLEENLFTVPFPVDTNIFNYKEKEISNEKFRFLYTGRLSDQKNIIELITLFNHFNLNINSNTELIISGPYDDLGIPFLGKKMKSGAYGLTVESLVERLNNPNIQIIGNLNHDDLVNYYQSSDAFISISTHNDEDYGMSPAEALCSGLPCLLTNWAGYTSFKLYCPSSVYLSPVDIQNHKNLPNKSDIIKKMTFLASSKLSSKQRFDLSTTAQSTLGISSVTESLSEIAEKDFTLGKNLSFTERFKALSSSHIYSPDTPFLKASNGEYNSLYKDVYWPYYEEEINEK</sequence>